<comment type="caution">
    <text evidence="2">The sequence shown here is derived from an EMBL/GenBank/DDBJ whole genome shotgun (WGS) entry which is preliminary data.</text>
</comment>
<comment type="subunit">
    <text evidence="1">Part of the RNA polymerase complex. Forms a stalk with Rpo7 that extends from the main structure.</text>
</comment>
<proteinExistence type="inferred from homology"/>
<comment type="catalytic activity">
    <reaction evidence="1">
        <text>RNA(n) + a ribonucleoside 5'-triphosphate = RNA(n+1) + diphosphate</text>
        <dbReference type="Rhea" id="RHEA:21248"/>
        <dbReference type="Rhea" id="RHEA-COMP:14527"/>
        <dbReference type="Rhea" id="RHEA-COMP:17342"/>
        <dbReference type="ChEBI" id="CHEBI:33019"/>
        <dbReference type="ChEBI" id="CHEBI:61557"/>
        <dbReference type="ChEBI" id="CHEBI:140395"/>
        <dbReference type="EC" id="2.7.7.6"/>
    </reaction>
</comment>
<dbReference type="STRING" id="2309.CF15_02660"/>
<dbReference type="GO" id="GO:0003899">
    <property type="term" value="F:DNA-directed RNA polymerase activity"/>
    <property type="evidence" value="ECO:0007669"/>
    <property type="project" value="UniProtKB-UniRule"/>
</dbReference>
<comment type="similarity">
    <text evidence="1">Belongs to the eukaryotic RPB4 RNA polymerase subunit family.</text>
</comment>
<keyword evidence="1" id="KW-0804">Transcription</keyword>
<accession>A0A0V8RUI1</accession>
<dbReference type="Proteomes" id="UP000053352">
    <property type="component" value="Unassembled WGS sequence"/>
</dbReference>
<dbReference type="EMBL" id="LNTB01000001">
    <property type="protein sequence ID" value="KSW11735.1"/>
    <property type="molecule type" value="Genomic_DNA"/>
</dbReference>
<sequence length="115" mass="12651">MVEILSSRYTPIPVAKKILESLVPVMGDNPIVMRTYEYVGKFAKCGPDEAEEAMKKLREIGFSEFAASILVNILPETVEEAKAILGDIDGGYDASDVEKALEILSEACRRAARQE</sequence>
<dbReference type="Gene3D" id="1.20.1250.40">
    <property type="match status" value="1"/>
</dbReference>
<dbReference type="HAMAP" id="MF_00864">
    <property type="entry name" value="RNApol_arch_Rpo4"/>
    <property type="match status" value="1"/>
</dbReference>
<comment type="function">
    <text evidence="1">DNA-dependent RNA polymerase (RNAP) catalyzes the transcription of DNA into RNA using the four ribonucleoside triphosphates as substrates. This subunit is less well bound than the others.</text>
</comment>
<comment type="subcellular location">
    <subcellularLocation>
        <location evidence="1">Cytoplasm</location>
    </subcellularLocation>
</comment>
<dbReference type="InterPro" id="IPR005574">
    <property type="entry name" value="Rpb4/RPC9"/>
</dbReference>
<keyword evidence="3" id="KW-1185">Reference proteome</keyword>
<dbReference type="PANTHER" id="PTHR39646">
    <property type="entry name" value="RNA POLYMERASE RPB4"/>
    <property type="match status" value="1"/>
</dbReference>
<dbReference type="GO" id="GO:0006352">
    <property type="term" value="P:DNA-templated transcription initiation"/>
    <property type="evidence" value="ECO:0007669"/>
    <property type="project" value="InterPro"/>
</dbReference>
<dbReference type="SUPFAM" id="SSF47819">
    <property type="entry name" value="HRDC-like"/>
    <property type="match status" value="1"/>
</dbReference>
<evidence type="ECO:0000256" key="1">
    <source>
        <dbReference type="HAMAP-Rule" id="MF_00864"/>
    </source>
</evidence>
<gene>
    <name evidence="1" type="primary">rpo4</name>
    <name evidence="1" type="synonym">rpoF</name>
    <name evidence="2" type="ORF">CF15_02660</name>
</gene>
<dbReference type="Pfam" id="PF03874">
    <property type="entry name" value="RNA_pol_Rpb4"/>
    <property type="match status" value="1"/>
</dbReference>
<keyword evidence="1" id="KW-0963">Cytoplasm</keyword>
<dbReference type="GO" id="GO:0000428">
    <property type="term" value="C:DNA-directed RNA polymerase complex"/>
    <property type="evidence" value="ECO:0007669"/>
    <property type="project" value="UniProtKB-KW"/>
</dbReference>
<evidence type="ECO:0000313" key="2">
    <source>
        <dbReference type="EMBL" id="KSW11735.1"/>
    </source>
</evidence>
<protein>
    <recommendedName>
        <fullName evidence="1">DNA-directed RNA polymerase subunit Rpo4</fullName>
        <ecNumber evidence="1">2.7.7.6</ecNumber>
    </recommendedName>
    <alternativeName>
        <fullName evidence="1">DNA-directed RNA polymerase subunit F</fullName>
    </alternativeName>
</protein>
<reference evidence="2 3" key="1">
    <citation type="submission" date="2015-11" db="EMBL/GenBank/DDBJ databases">
        <title>Genome sequence of Pyrodictium occultum PL-19, a marine hyperthermophilic archaeon isolated from Volcano, Italy.</title>
        <authorList>
            <person name="Utturkar S."/>
            <person name="Huber H."/>
            <person name="Leptihn S."/>
            <person name="Brown S."/>
            <person name="Stetter K.O."/>
            <person name="Podar M."/>
        </authorList>
    </citation>
    <scope>NUCLEOTIDE SEQUENCE [LARGE SCALE GENOMIC DNA]</scope>
    <source>
        <strain evidence="2 3">PL-19</strain>
    </source>
</reference>
<dbReference type="PANTHER" id="PTHR39646:SF1">
    <property type="entry name" value="DNA-DIRECTED RNA POLYMERASE SUBUNIT RPO4"/>
    <property type="match status" value="1"/>
</dbReference>
<dbReference type="GO" id="GO:0000166">
    <property type="term" value="F:nucleotide binding"/>
    <property type="evidence" value="ECO:0007669"/>
    <property type="project" value="InterPro"/>
</dbReference>
<dbReference type="GO" id="GO:0005737">
    <property type="term" value="C:cytoplasm"/>
    <property type="evidence" value="ECO:0007669"/>
    <property type="project" value="UniProtKB-SubCell"/>
</dbReference>
<dbReference type="AlphaFoldDB" id="A0A0V8RUI1"/>
<organism evidence="2 3">
    <name type="scientific">Pyrodictium occultum</name>
    <dbReference type="NCBI Taxonomy" id="2309"/>
    <lineage>
        <taxon>Archaea</taxon>
        <taxon>Thermoproteota</taxon>
        <taxon>Thermoprotei</taxon>
        <taxon>Desulfurococcales</taxon>
        <taxon>Pyrodictiaceae</taxon>
        <taxon>Pyrodictium</taxon>
    </lineage>
</organism>
<dbReference type="InterPro" id="IPR010997">
    <property type="entry name" value="HRDC-like_sf"/>
</dbReference>
<name>A0A0V8RUI1_PYROC</name>
<keyword evidence="1" id="KW-0240">DNA-directed RNA polymerase</keyword>
<keyword evidence="1" id="KW-0548">Nucleotidyltransferase</keyword>
<evidence type="ECO:0000313" key="3">
    <source>
        <dbReference type="Proteomes" id="UP000053352"/>
    </source>
</evidence>
<dbReference type="EC" id="2.7.7.6" evidence="1"/>
<dbReference type="InterPro" id="IPR010924">
    <property type="entry name" value="Rpo4"/>
</dbReference>
<dbReference type="InterPro" id="IPR038324">
    <property type="entry name" value="Rpb4/RPC9_sf"/>
</dbReference>
<keyword evidence="1" id="KW-0808">Transferase</keyword>